<evidence type="ECO:0000313" key="1">
    <source>
        <dbReference type="EMBL" id="MET4755710.1"/>
    </source>
</evidence>
<evidence type="ECO:0000313" key="2">
    <source>
        <dbReference type="Proteomes" id="UP001549366"/>
    </source>
</evidence>
<dbReference type="EMBL" id="JBEWTB010000002">
    <property type="protein sequence ID" value="MET4755710.1"/>
    <property type="molecule type" value="Genomic_DNA"/>
</dbReference>
<protein>
    <submittedName>
        <fullName evidence="1">Uncharacterized protein</fullName>
    </submittedName>
</protein>
<accession>A0ABV2SD72</accession>
<dbReference type="Proteomes" id="UP001549366">
    <property type="component" value="Unassembled WGS sequence"/>
</dbReference>
<sequence>MHIRVAIIVRQYAADISPEKTQWEFNIMGMPTFDSSQKALDQLILIFFQMLFRLFKIERVINIFTFS</sequence>
<name>A0ABV2SD72_9GAMM</name>
<reference evidence="1 2" key="1">
    <citation type="submission" date="2024-06" db="EMBL/GenBank/DDBJ databases">
        <title>Genomic Encyclopedia of Type Strains, Phase V (KMG-V): Genome sequencing to study the core and pangenomes of soil and plant-associated prokaryotes.</title>
        <authorList>
            <person name="Whitman W."/>
        </authorList>
    </citation>
    <scope>NUCLEOTIDE SEQUENCE [LARGE SCALE GENOMIC DNA]</scope>
    <source>
        <strain evidence="1 2">NE40</strain>
    </source>
</reference>
<proteinExistence type="predicted"/>
<organism evidence="1 2">
    <name type="scientific">Endozoicomonas lisbonensis</name>
    <dbReference type="NCBI Taxonomy" id="3120522"/>
    <lineage>
        <taxon>Bacteria</taxon>
        <taxon>Pseudomonadati</taxon>
        <taxon>Pseudomonadota</taxon>
        <taxon>Gammaproteobacteria</taxon>
        <taxon>Oceanospirillales</taxon>
        <taxon>Endozoicomonadaceae</taxon>
        <taxon>Endozoicomonas</taxon>
    </lineage>
</organism>
<keyword evidence="2" id="KW-1185">Reference proteome</keyword>
<gene>
    <name evidence="1" type="ORF">V5J35_000902</name>
</gene>
<comment type="caution">
    <text evidence="1">The sequence shown here is derived from an EMBL/GenBank/DDBJ whole genome shotgun (WGS) entry which is preliminary data.</text>
</comment>